<dbReference type="Pfam" id="PF02515">
    <property type="entry name" value="CoA_transf_3"/>
    <property type="match status" value="1"/>
</dbReference>
<keyword evidence="3" id="KW-1185">Reference proteome</keyword>
<proteinExistence type="inferred from homology"/>
<accession>A0A5C3LJ47</accession>
<evidence type="ECO:0000256" key="1">
    <source>
        <dbReference type="ARBA" id="ARBA00008383"/>
    </source>
</evidence>
<dbReference type="Gene3D" id="3.40.50.10540">
    <property type="entry name" value="Crotonobetainyl-coa:carnitine coa-transferase, domain 1"/>
    <property type="match status" value="1"/>
</dbReference>
<dbReference type="GO" id="GO:0016740">
    <property type="term" value="F:transferase activity"/>
    <property type="evidence" value="ECO:0007669"/>
    <property type="project" value="UniProtKB-KW"/>
</dbReference>
<dbReference type="SUPFAM" id="SSF89796">
    <property type="entry name" value="CoA-transferase family III (CaiB/BaiF)"/>
    <property type="match status" value="2"/>
</dbReference>
<dbReference type="InterPro" id="IPR003673">
    <property type="entry name" value="CoA-Trfase_fam_III"/>
</dbReference>
<dbReference type="EMBL" id="ML213666">
    <property type="protein sequence ID" value="TFK32685.1"/>
    <property type="molecule type" value="Genomic_DNA"/>
</dbReference>
<dbReference type="InterPro" id="IPR023606">
    <property type="entry name" value="CoA-Trfase_III_dom_1_sf"/>
</dbReference>
<comment type="similarity">
    <text evidence="1">Belongs to the CoA-transferase III family.</text>
</comment>
<evidence type="ECO:0000313" key="2">
    <source>
        <dbReference type="EMBL" id="TFK32685.1"/>
    </source>
</evidence>
<dbReference type="STRING" id="68775.A0A5C3LJ47"/>
<dbReference type="OrthoDB" id="2308815at2759"/>
<name>A0A5C3LJ47_9AGAR</name>
<protein>
    <submittedName>
        <fullName evidence="2">CoA-transferase family III domain-containing protein</fullName>
    </submittedName>
</protein>
<dbReference type="PANTHER" id="PTHR48229:SF2">
    <property type="entry name" value="CAIB_BAIF FAMILY PROTEIN"/>
    <property type="match status" value="1"/>
</dbReference>
<reference evidence="2 3" key="1">
    <citation type="journal article" date="2019" name="Nat. Ecol. Evol.">
        <title>Megaphylogeny resolves global patterns of mushroom evolution.</title>
        <authorList>
            <person name="Varga T."/>
            <person name="Krizsan K."/>
            <person name="Foldi C."/>
            <person name="Dima B."/>
            <person name="Sanchez-Garcia M."/>
            <person name="Sanchez-Ramirez S."/>
            <person name="Szollosi G.J."/>
            <person name="Szarkandi J.G."/>
            <person name="Papp V."/>
            <person name="Albert L."/>
            <person name="Andreopoulos W."/>
            <person name="Angelini C."/>
            <person name="Antonin V."/>
            <person name="Barry K.W."/>
            <person name="Bougher N.L."/>
            <person name="Buchanan P."/>
            <person name="Buyck B."/>
            <person name="Bense V."/>
            <person name="Catcheside P."/>
            <person name="Chovatia M."/>
            <person name="Cooper J."/>
            <person name="Damon W."/>
            <person name="Desjardin D."/>
            <person name="Finy P."/>
            <person name="Geml J."/>
            <person name="Haridas S."/>
            <person name="Hughes K."/>
            <person name="Justo A."/>
            <person name="Karasinski D."/>
            <person name="Kautmanova I."/>
            <person name="Kiss B."/>
            <person name="Kocsube S."/>
            <person name="Kotiranta H."/>
            <person name="LaButti K.M."/>
            <person name="Lechner B.E."/>
            <person name="Liimatainen K."/>
            <person name="Lipzen A."/>
            <person name="Lukacs Z."/>
            <person name="Mihaltcheva S."/>
            <person name="Morgado L.N."/>
            <person name="Niskanen T."/>
            <person name="Noordeloos M.E."/>
            <person name="Ohm R.A."/>
            <person name="Ortiz-Santana B."/>
            <person name="Ovrebo C."/>
            <person name="Racz N."/>
            <person name="Riley R."/>
            <person name="Savchenko A."/>
            <person name="Shiryaev A."/>
            <person name="Soop K."/>
            <person name="Spirin V."/>
            <person name="Szebenyi C."/>
            <person name="Tomsovsky M."/>
            <person name="Tulloss R.E."/>
            <person name="Uehling J."/>
            <person name="Grigoriev I.V."/>
            <person name="Vagvolgyi C."/>
            <person name="Papp T."/>
            <person name="Martin F.M."/>
            <person name="Miettinen O."/>
            <person name="Hibbett D.S."/>
            <person name="Nagy L.G."/>
        </authorList>
    </citation>
    <scope>NUCLEOTIDE SEQUENCE [LARGE SCALE GENOMIC DNA]</scope>
    <source>
        <strain evidence="2 3">CBS 166.37</strain>
    </source>
</reference>
<sequence>MDQYSVPSESKKLLLDGLIHNPLHNSSPKEIEDAAANVDYVGSDLPVIPINWRFAESISALKGFQGSMLNVLLKRKYGIPYQRIIINTDHAQLFIMSALLPVIDPYGSSSSVQLSGSGLDKYFPSCDKHNAFSPTTPPFDHACTNIYKTKDSRFYHLHGSLNPRICQDALQVSRDDEAADIRAGSRNYQEKLLQYDSAEVEGLLNDQYRQAGTTCWSTDEYRSSAHGKANAHVGLYELHYVPNEKQKATWWHSIEGKTSPTRPLFGLKVIDLTRIIASPAIGRELAEMGASVMRITSPNITDLVVLNFDLGWGKWNAHLDLTKEEDRRTLRGLIEEADVVIDGYRPGVMQKWGFGKDDVLGFFKDKERGVIYAHENCYGWNGPWSHRSGWQQISDANCGVSLEFGRAMGHNEPVTPVFPNSDYCTGAAGSTGIVEALIKRAETGGSYVVDIALNYYSQWLVNTCSDYPPHTWDALWAKYDRPVFHHTDNMGVTIPRYMQMLKEHQAPLFNPSFFEVRENKALGVPARTVKPILEFPEGQVKLGYNVGTRPNGKDKPRWPEDLLTEVVA</sequence>
<organism evidence="2 3">
    <name type="scientific">Crucibulum laeve</name>
    <dbReference type="NCBI Taxonomy" id="68775"/>
    <lineage>
        <taxon>Eukaryota</taxon>
        <taxon>Fungi</taxon>
        <taxon>Dikarya</taxon>
        <taxon>Basidiomycota</taxon>
        <taxon>Agaricomycotina</taxon>
        <taxon>Agaricomycetes</taxon>
        <taxon>Agaricomycetidae</taxon>
        <taxon>Agaricales</taxon>
        <taxon>Agaricineae</taxon>
        <taxon>Nidulariaceae</taxon>
        <taxon>Crucibulum</taxon>
    </lineage>
</organism>
<dbReference type="PANTHER" id="PTHR48229">
    <property type="entry name" value="CAIB/BAIF FAMILY ENZYME (AFU_ORTHOLOGUE AFUA_1G05360)-RELATED"/>
    <property type="match status" value="1"/>
</dbReference>
<evidence type="ECO:0000313" key="3">
    <source>
        <dbReference type="Proteomes" id="UP000308652"/>
    </source>
</evidence>
<gene>
    <name evidence="2" type="ORF">BDQ12DRAFT_658843</name>
</gene>
<dbReference type="Proteomes" id="UP000308652">
    <property type="component" value="Unassembled WGS sequence"/>
</dbReference>
<dbReference type="AlphaFoldDB" id="A0A5C3LJ47"/>
<dbReference type="InterPro" id="IPR052985">
    <property type="entry name" value="CoA-trans_III_biosynth/detox"/>
</dbReference>
<keyword evidence="2" id="KW-0808">Transferase</keyword>